<gene>
    <name evidence="2" type="ORF">EVAR_42429_1</name>
</gene>
<proteinExistence type="predicted"/>
<evidence type="ECO:0000256" key="1">
    <source>
        <dbReference type="SAM" id="MobiDB-lite"/>
    </source>
</evidence>
<organism evidence="2 3">
    <name type="scientific">Eumeta variegata</name>
    <name type="common">Bagworm moth</name>
    <name type="synonym">Eumeta japonica</name>
    <dbReference type="NCBI Taxonomy" id="151549"/>
    <lineage>
        <taxon>Eukaryota</taxon>
        <taxon>Metazoa</taxon>
        <taxon>Ecdysozoa</taxon>
        <taxon>Arthropoda</taxon>
        <taxon>Hexapoda</taxon>
        <taxon>Insecta</taxon>
        <taxon>Pterygota</taxon>
        <taxon>Neoptera</taxon>
        <taxon>Endopterygota</taxon>
        <taxon>Lepidoptera</taxon>
        <taxon>Glossata</taxon>
        <taxon>Ditrysia</taxon>
        <taxon>Tineoidea</taxon>
        <taxon>Psychidae</taxon>
        <taxon>Oiketicinae</taxon>
        <taxon>Eumeta</taxon>
    </lineage>
</organism>
<protein>
    <submittedName>
        <fullName evidence="2">Uncharacterized protein</fullName>
    </submittedName>
</protein>
<feature type="region of interest" description="Disordered" evidence="1">
    <location>
        <begin position="1"/>
        <end position="24"/>
    </location>
</feature>
<evidence type="ECO:0000313" key="2">
    <source>
        <dbReference type="EMBL" id="GBP59524.1"/>
    </source>
</evidence>
<dbReference type="AlphaFoldDB" id="A0A4C1XAV6"/>
<accession>A0A4C1XAV6</accession>
<name>A0A4C1XAV6_EUMVA</name>
<reference evidence="2 3" key="1">
    <citation type="journal article" date="2019" name="Commun. Biol.">
        <title>The bagworm genome reveals a unique fibroin gene that provides high tensile strength.</title>
        <authorList>
            <person name="Kono N."/>
            <person name="Nakamura H."/>
            <person name="Ohtoshi R."/>
            <person name="Tomita M."/>
            <person name="Numata K."/>
            <person name="Arakawa K."/>
        </authorList>
    </citation>
    <scope>NUCLEOTIDE SEQUENCE [LARGE SCALE GENOMIC DNA]</scope>
</reference>
<evidence type="ECO:0000313" key="3">
    <source>
        <dbReference type="Proteomes" id="UP000299102"/>
    </source>
</evidence>
<comment type="caution">
    <text evidence="2">The sequence shown here is derived from an EMBL/GenBank/DDBJ whole genome shotgun (WGS) entry which is preliminary data.</text>
</comment>
<dbReference type="Proteomes" id="UP000299102">
    <property type="component" value="Unassembled WGS sequence"/>
</dbReference>
<sequence>MPNKVPPAESTPPQSQREHEGSVHSHCLETIAVVRDTNRRKGGIISDEHSDTTVSIRSVVSMANEPRYSKVTAKSQPCLRHVSNGAEVFLYLWRIRSDLSLLTGWSIENVLLRELFVVDKLESNKLTSLDGRGFGAEISFNKEHESICNTGSTRKCTLRPPEHYNKGTPSLAISAIKYKHNGLGRFPNSGAIHHHLVVKTSYLRNLFGATIHRKISSGDQLEGTPRTRSRLVTLNDGMKALKPLSARRELQRNTLTAVRFWKERTM</sequence>
<dbReference type="EMBL" id="BGZK01000763">
    <property type="protein sequence ID" value="GBP59524.1"/>
    <property type="molecule type" value="Genomic_DNA"/>
</dbReference>
<keyword evidence="3" id="KW-1185">Reference proteome</keyword>